<sequence length="894" mass="99375">MSPAAPIEPAVPKSLSVESSPCREGSACENRRFADLRGVQWRIDLGILPPSSSIDDLRRVTADSRRRYAGLRHRLLVDPHIPKDGNTYPDPVMDNPLSQNPESPTEWRRYSDQYSNKLISRALKGASFQEMDDRQDSMWGRFFRNAELERMVDQDLSRLYPEHGSYFQTPGCQSMLRRILLLWCLRHPEYGYRQGMHELLAPLLYVLHTDVEHLSDVRNLYEDHFIDKFDGSTFYESDLAHNFDLKKFSESTEDEIESKKCGLKVSSLDELDPKTQDIVLLSDAYGAEGELGIVLSEKFLEHDAHCMFDALMSGAGGAVAMAEFFSPSPLGGSHTGLTSVIEASSALYHLLSIVDVSLHSHLVELGVEPQYFALRWLRVLFGREFSLEDLLIIWDEIFASDNSKLKLNKCVDDAGSSFRVLSSPRGAFISAFAVSMILYTRSSLLATENATSCLQRLLNLPANINLEKLIVKAKSLHALAPDANNSVPLPVSTGGLGRSKSVVVRGHSLSTGSISPRTPLSLVPESYWEDKWRDLHKAEELKQSGSEKQVPKRKKGWTEKMRLSLSRTESAQSPPKVDSSQMDPKLSVRRNLLDDLSQQLGLDEDSEKIRYNEDSGQKDPPSVEVEVHGKDSNGKNFACSAEDRYLNGNAGSKENSYIFSNSPNRNVHEIQSEQSSVTSNLSVDENDDERNNAELHRTLAEDPPPPVSNSPEGVSSKSVLNEDSKGKTMTARLDSPEDVSLNCGQNNDTMGKPVAAMKERKPMSGKFHWLWKKGRNSGEGTSERGVSEAKKASNGGSDQNNTVVASSRVNSFNNSSESSKGDSVDQNLMITMRNLGQSMLENIQVIESVLQQEQCDEMGSLENYCKNVIVGKGQITAMGALKELRKISNLLSEM</sequence>
<dbReference type="STRING" id="542762.A0A4S4D7U0"/>
<dbReference type="PANTHER" id="PTHR22957:SF337">
    <property type="entry name" value="TBC1 DOMAIN FAMILY MEMBER 5"/>
    <property type="match status" value="1"/>
</dbReference>
<name>A0A4S4D7U0_CAMSN</name>
<feature type="domain" description="Rab-GAP TBC" evidence="3">
    <location>
        <begin position="31"/>
        <end position="401"/>
    </location>
</feature>
<dbReference type="InterPro" id="IPR000195">
    <property type="entry name" value="Rab-GAP-TBC_dom"/>
</dbReference>
<dbReference type="GO" id="GO:0005096">
    <property type="term" value="F:GTPase activator activity"/>
    <property type="evidence" value="ECO:0007669"/>
    <property type="project" value="UniProtKB-KW"/>
</dbReference>
<feature type="region of interest" description="Disordered" evidence="2">
    <location>
        <begin position="80"/>
        <end position="106"/>
    </location>
</feature>
<proteinExistence type="predicted"/>
<dbReference type="SMART" id="SM00164">
    <property type="entry name" value="TBC"/>
    <property type="match status" value="1"/>
</dbReference>
<dbReference type="PANTHER" id="PTHR22957">
    <property type="entry name" value="TBC1 DOMAIN FAMILY MEMBER GTPASE-ACTIVATING PROTEIN"/>
    <property type="match status" value="1"/>
</dbReference>
<feature type="region of interest" description="Disordered" evidence="2">
    <location>
        <begin position="669"/>
        <end position="802"/>
    </location>
</feature>
<feature type="region of interest" description="Disordered" evidence="2">
    <location>
        <begin position="1"/>
        <end position="22"/>
    </location>
</feature>
<evidence type="ECO:0000256" key="1">
    <source>
        <dbReference type="ARBA" id="ARBA00022468"/>
    </source>
</evidence>
<feature type="compositionally biased region" description="Polar residues" evidence="2">
    <location>
        <begin position="672"/>
        <end position="683"/>
    </location>
</feature>
<accession>A0A4S4D7U0</accession>
<gene>
    <name evidence="4" type="ORF">TEA_005994</name>
</gene>
<organism evidence="4 5">
    <name type="scientific">Camellia sinensis var. sinensis</name>
    <name type="common">China tea</name>
    <dbReference type="NCBI Taxonomy" id="542762"/>
    <lineage>
        <taxon>Eukaryota</taxon>
        <taxon>Viridiplantae</taxon>
        <taxon>Streptophyta</taxon>
        <taxon>Embryophyta</taxon>
        <taxon>Tracheophyta</taxon>
        <taxon>Spermatophyta</taxon>
        <taxon>Magnoliopsida</taxon>
        <taxon>eudicotyledons</taxon>
        <taxon>Gunneridae</taxon>
        <taxon>Pentapetalae</taxon>
        <taxon>asterids</taxon>
        <taxon>Ericales</taxon>
        <taxon>Theaceae</taxon>
        <taxon>Camellia</taxon>
    </lineage>
</organism>
<feature type="compositionally biased region" description="Basic and acidic residues" evidence="2">
    <location>
        <begin position="689"/>
        <end position="700"/>
    </location>
</feature>
<feature type="compositionally biased region" description="Basic and acidic residues" evidence="2">
    <location>
        <begin position="607"/>
        <end position="617"/>
    </location>
</feature>
<dbReference type="SUPFAM" id="SSF47923">
    <property type="entry name" value="Ypt/Rab-GAP domain of gyp1p"/>
    <property type="match status" value="2"/>
</dbReference>
<feature type="compositionally biased region" description="Polar residues" evidence="2">
    <location>
        <begin position="565"/>
        <end position="582"/>
    </location>
</feature>
<dbReference type="InterPro" id="IPR035969">
    <property type="entry name" value="Rab-GAP_TBC_sf"/>
</dbReference>
<comment type="caution">
    <text evidence="4">The sequence shown here is derived from an EMBL/GenBank/DDBJ whole genome shotgun (WGS) entry which is preliminary data.</text>
</comment>
<evidence type="ECO:0000259" key="3">
    <source>
        <dbReference type="PROSITE" id="PS50086"/>
    </source>
</evidence>
<dbReference type="AlphaFoldDB" id="A0A4S4D7U0"/>
<evidence type="ECO:0000256" key="2">
    <source>
        <dbReference type="SAM" id="MobiDB-lite"/>
    </source>
</evidence>
<protein>
    <recommendedName>
        <fullName evidence="3">Rab-GAP TBC domain-containing protein</fullName>
    </recommendedName>
</protein>
<dbReference type="Gene3D" id="1.10.8.270">
    <property type="entry name" value="putative rabgap domain of human tbc1 domain family member 14 like domains"/>
    <property type="match status" value="1"/>
</dbReference>
<dbReference type="Gene3D" id="1.10.472.80">
    <property type="entry name" value="Ypt/Rab-GAP domain of gyp1p, domain 3"/>
    <property type="match status" value="1"/>
</dbReference>
<dbReference type="EMBL" id="SDRB02012189">
    <property type="protein sequence ID" value="THF98499.1"/>
    <property type="molecule type" value="Genomic_DNA"/>
</dbReference>
<feature type="region of interest" description="Disordered" evidence="2">
    <location>
        <begin position="539"/>
        <end position="585"/>
    </location>
</feature>
<dbReference type="PROSITE" id="PS50086">
    <property type="entry name" value="TBC_RABGAP"/>
    <property type="match status" value="1"/>
</dbReference>
<keyword evidence="5" id="KW-1185">Reference proteome</keyword>
<dbReference type="Pfam" id="PF00566">
    <property type="entry name" value="RabGAP-TBC"/>
    <property type="match status" value="2"/>
</dbReference>
<keyword evidence="1" id="KW-0343">GTPase activation</keyword>
<evidence type="ECO:0000313" key="5">
    <source>
        <dbReference type="Proteomes" id="UP000306102"/>
    </source>
</evidence>
<evidence type="ECO:0000313" key="4">
    <source>
        <dbReference type="EMBL" id="THF98499.1"/>
    </source>
</evidence>
<reference evidence="4 5" key="1">
    <citation type="journal article" date="2018" name="Proc. Natl. Acad. Sci. U.S.A.">
        <title>Draft genome sequence of Camellia sinensis var. sinensis provides insights into the evolution of the tea genome and tea quality.</title>
        <authorList>
            <person name="Wei C."/>
            <person name="Yang H."/>
            <person name="Wang S."/>
            <person name="Zhao J."/>
            <person name="Liu C."/>
            <person name="Gao L."/>
            <person name="Xia E."/>
            <person name="Lu Y."/>
            <person name="Tai Y."/>
            <person name="She G."/>
            <person name="Sun J."/>
            <person name="Cao H."/>
            <person name="Tong W."/>
            <person name="Gao Q."/>
            <person name="Li Y."/>
            <person name="Deng W."/>
            <person name="Jiang X."/>
            <person name="Wang W."/>
            <person name="Chen Q."/>
            <person name="Zhang S."/>
            <person name="Li H."/>
            <person name="Wu J."/>
            <person name="Wang P."/>
            <person name="Li P."/>
            <person name="Shi C."/>
            <person name="Zheng F."/>
            <person name="Jian J."/>
            <person name="Huang B."/>
            <person name="Shan D."/>
            <person name="Shi M."/>
            <person name="Fang C."/>
            <person name="Yue Y."/>
            <person name="Li F."/>
            <person name="Li D."/>
            <person name="Wei S."/>
            <person name="Han B."/>
            <person name="Jiang C."/>
            <person name="Yin Y."/>
            <person name="Xia T."/>
            <person name="Zhang Z."/>
            <person name="Bennetzen J.L."/>
            <person name="Zhao S."/>
            <person name="Wan X."/>
        </authorList>
    </citation>
    <scope>NUCLEOTIDE SEQUENCE [LARGE SCALE GENOMIC DNA]</scope>
    <source>
        <strain evidence="5">cv. Shuchazao</strain>
        <tissue evidence="4">Leaf</tissue>
    </source>
</reference>
<feature type="region of interest" description="Disordered" evidence="2">
    <location>
        <begin position="597"/>
        <end position="638"/>
    </location>
</feature>
<feature type="compositionally biased region" description="Polar residues" evidence="2">
    <location>
        <begin position="709"/>
        <end position="719"/>
    </location>
</feature>
<feature type="compositionally biased region" description="Basic and acidic residues" evidence="2">
    <location>
        <begin position="781"/>
        <end position="791"/>
    </location>
</feature>
<dbReference type="Proteomes" id="UP000306102">
    <property type="component" value="Unassembled WGS sequence"/>
</dbReference>